<organism evidence="1 2">
    <name type="scientific">Pluteus cervinus</name>
    <dbReference type="NCBI Taxonomy" id="181527"/>
    <lineage>
        <taxon>Eukaryota</taxon>
        <taxon>Fungi</taxon>
        <taxon>Dikarya</taxon>
        <taxon>Basidiomycota</taxon>
        <taxon>Agaricomycotina</taxon>
        <taxon>Agaricomycetes</taxon>
        <taxon>Agaricomycetidae</taxon>
        <taxon>Agaricales</taxon>
        <taxon>Pluteineae</taxon>
        <taxon>Pluteaceae</taxon>
        <taxon>Pluteus</taxon>
    </lineage>
</organism>
<proteinExistence type="predicted"/>
<accession>A0ACD3B4I8</accession>
<evidence type="ECO:0000313" key="2">
    <source>
        <dbReference type="Proteomes" id="UP000308600"/>
    </source>
</evidence>
<protein>
    <submittedName>
        <fullName evidence="1">Uncharacterized protein</fullName>
    </submittedName>
</protein>
<dbReference type="Proteomes" id="UP000308600">
    <property type="component" value="Unassembled WGS sequence"/>
</dbReference>
<keyword evidence="2" id="KW-1185">Reference proteome</keyword>
<dbReference type="EMBL" id="ML208282">
    <property type="protein sequence ID" value="TFK72711.1"/>
    <property type="molecule type" value="Genomic_DNA"/>
</dbReference>
<sequence length="453" mass="52662">MRAYNTLPLDDDILDRIFAFISDFDTLRSLILTSKAFYSIFQAHSNSIIRTIAYNFVGPALSQAARLVRYKSRKLDGNDLGDDVIENDESKGEESDAAMSLKTSDVLTLIESHTVVKKLEDRFSRKRKDRSFNSSVLTPLESWRFRRAMYRIMLFVEMFPWTAYLDDYDDAAVKRVIIQHQTFLDNFLTSELQELYGVALFVVELNEPMVWTCNGYHRHSVIALSYGPAATLAAIEGIPDNRFFEELMDSNIPLEEHDDRPSPVHDYLLRPLGRVMVKRNVTLLNEGDPDIWRVILDSVVGEHDICQSCSSSPGGFNLRNHTNWDTLRLVFDGPTGSGVWPSLRGNLRSNILEMNNYRIICARPFDYPKFMQEMFGLEQVKKSSGWKREDWLCENCIKAFLYMHLHFWMLQRKKEAGEVIYEDCWYGYNCKTQTHSMDHAERYNHFCEPTRPE</sequence>
<gene>
    <name evidence="1" type="ORF">BDN72DRAFT_957066</name>
</gene>
<evidence type="ECO:0000313" key="1">
    <source>
        <dbReference type="EMBL" id="TFK72711.1"/>
    </source>
</evidence>
<reference evidence="1 2" key="1">
    <citation type="journal article" date="2019" name="Nat. Ecol. Evol.">
        <title>Megaphylogeny resolves global patterns of mushroom evolution.</title>
        <authorList>
            <person name="Varga T."/>
            <person name="Krizsan K."/>
            <person name="Foldi C."/>
            <person name="Dima B."/>
            <person name="Sanchez-Garcia M."/>
            <person name="Sanchez-Ramirez S."/>
            <person name="Szollosi G.J."/>
            <person name="Szarkandi J.G."/>
            <person name="Papp V."/>
            <person name="Albert L."/>
            <person name="Andreopoulos W."/>
            <person name="Angelini C."/>
            <person name="Antonin V."/>
            <person name="Barry K.W."/>
            <person name="Bougher N.L."/>
            <person name="Buchanan P."/>
            <person name="Buyck B."/>
            <person name="Bense V."/>
            <person name="Catcheside P."/>
            <person name="Chovatia M."/>
            <person name="Cooper J."/>
            <person name="Damon W."/>
            <person name="Desjardin D."/>
            <person name="Finy P."/>
            <person name="Geml J."/>
            <person name="Haridas S."/>
            <person name="Hughes K."/>
            <person name="Justo A."/>
            <person name="Karasinski D."/>
            <person name="Kautmanova I."/>
            <person name="Kiss B."/>
            <person name="Kocsube S."/>
            <person name="Kotiranta H."/>
            <person name="LaButti K.M."/>
            <person name="Lechner B.E."/>
            <person name="Liimatainen K."/>
            <person name="Lipzen A."/>
            <person name="Lukacs Z."/>
            <person name="Mihaltcheva S."/>
            <person name="Morgado L.N."/>
            <person name="Niskanen T."/>
            <person name="Noordeloos M.E."/>
            <person name="Ohm R.A."/>
            <person name="Ortiz-Santana B."/>
            <person name="Ovrebo C."/>
            <person name="Racz N."/>
            <person name="Riley R."/>
            <person name="Savchenko A."/>
            <person name="Shiryaev A."/>
            <person name="Soop K."/>
            <person name="Spirin V."/>
            <person name="Szebenyi C."/>
            <person name="Tomsovsky M."/>
            <person name="Tulloss R.E."/>
            <person name="Uehling J."/>
            <person name="Grigoriev I.V."/>
            <person name="Vagvolgyi C."/>
            <person name="Papp T."/>
            <person name="Martin F.M."/>
            <person name="Miettinen O."/>
            <person name="Hibbett D.S."/>
            <person name="Nagy L.G."/>
        </authorList>
    </citation>
    <scope>NUCLEOTIDE SEQUENCE [LARGE SCALE GENOMIC DNA]</scope>
    <source>
        <strain evidence="1 2">NL-1719</strain>
    </source>
</reference>
<name>A0ACD3B4I8_9AGAR</name>